<evidence type="ECO:0000256" key="1">
    <source>
        <dbReference type="ARBA" id="ARBA00022723"/>
    </source>
</evidence>
<dbReference type="Pfam" id="PF00855">
    <property type="entry name" value="PWWP"/>
    <property type="match status" value="1"/>
</dbReference>
<feature type="compositionally biased region" description="Polar residues" evidence="4">
    <location>
        <begin position="269"/>
        <end position="280"/>
    </location>
</feature>
<dbReference type="SUPFAM" id="SSF63748">
    <property type="entry name" value="Tudor/PWWP/MBT"/>
    <property type="match status" value="1"/>
</dbReference>
<dbReference type="InterPro" id="IPR000313">
    <property type="entry name" value="PWWP_dom"/>
</dbReference>
<dbReference type="Gene3D" id="2.30.30.140">
    <property type="match status" value="1"/>
</dbReference>
<evidence type="ECO:0000256" key="2">
    <source>
        <dbReference type="ARBA" id="ARBA00022771"/>
    </source>
</evidence>
<dbReference type="PROSITE" id="PS51050">
    <property type="entry name" value="ZF_CW"/>
    <property type="match status" value="1"/>
</dbReference>
<protein>
    <submittedName>
        <fullName evidence="7">Zinc finger CW-type PWWP domain protein 1</fullName>
    </submittedName>
</protein>
<evidence type="ECO:0000259" key="5">
    <source>
        <dbReference type="PROSITE" id="PS50812"/>
    </source>
</evidence>
<keyword evidence="1" id="KW-0479">Metal-binding</keyword>
<dbReference type="InterPro" id="IPR011124">
    <property type="entry name" value="Znf_CW"/>
</dbReference>
<feature type="region of interest" description="Disordered" evidence="4">
    <location>
        <begin position="211"/>
        <end position="235"/>
    </location>
</feature>
<dbReference type="OrthoDB" id="757982at2759"/>
<evidence type="ECO:0000313" key="7">
    <source>
        <dbReference type="EMBL" id="GFS55920.1"/>
    </source>
</evidence>
<dbReference type="Proteomes" id="UP000887013">
    <property type="component" value="Unassembled WGS sequence"/>
</dbReference>
<keyword evidence="8" id="KW-1185">Reference proteome</keyword>
<comment type="caution">
    <text evidence="7">The sequence shown here is derived from an EMBL/GenBank/DDBJ whole genome shotgun (WGS) entry which is preliminary data.</text>
</comment>
<dbReference type="AlphaFoldDB" id="A0A8X6IQG0"/>
<evidence type="ECO:0000256" key="4">
    <source>
        <dbReference type="SAM" id="MobiDB-lite"/>
    </source>
</evidence>
<dbReference type="GO" id="GO:0005634">
    <property type="term" value="C:nucleus"/>
    <property type="evidence" value="ECO:0007669"/>
    <property type="project" value="TreeGrafter"/>
</dbReference>
<accession>A0A8X6IQG0</accession>
<dbReference type="EMBL" id="BMAW01092618">
    <property type="protein sequence ID" value="GFS55920.1"/>
    <property type="molecule type" value="Genomic_DNA"/>
</dbReference>
<organism evidence="7 8">
    <name type="scientific">Nephila pilipes</name>
    <name type="common">Giant wood spider</name>
    <name type="synonym">Nephila maculata</name>
    <dbReference type="NCBI Taxonomy" id="299642"/>
    <lineage>
        <taxon>Eukaryota</taxon>
        <taxon>Metazoa</taxon>
        <taxon>Ecdysozoa</taxon>
        <taxon>Arthropoda</taxon>
        <taxon>Chelicerata</taxon>
        <taxon>Arachnida</taxon>
        <taxon>Araneae</taxon>
        <taxon>Araneomorphae</taxon>
        <taxon>Entelegynae</taxon>
        <taxon>Araneoidea</taxon>
        <taxon>Nephilidae</taxon>
        <taxon>Nephila</taxon>
    </lineage>
</organism>
<dbReference type="InterPro" id="IPR042778">
    <property type="entry name" value="ZCWPW1/ZCWPW2"/>
</dbReference>
<dbReference type="PANTHER" id="PTHR15999">
    <property type="entry name" value="ZINC FINGER CW-TYPE PWWP DOMAIN PROTEIN 1"/>
    <property type="match status" value="1"/>
</dbReference>
<proteinExistence type="predicted"/>
<keyword evidence="3" id="KW-0862">Zinc</keyword>
<reference evidence="7" key="1">
    <citation type="submission" date="2020-08" db="EMBL/GenBank/DDBJ databases">
        <title>Multicomponent nature underlies the extraordinary mechanical properties of spider dragline silk.</title>
        <authorList>
            <person name="Kono N."/>
            <person name="Nakamura H."/>
            <person name="Mori M."/>
            <person name="Yoshida Y."/>
            <person name="Ohtoshi R."/>
            <person name="Malay A.D."/>
            <person name="Moran D.A.P."/>
            <person name="Tomita M."/>
            <person name="Numata K."/>
            <person name="Arakawa K."/>
        </authorList>
    </citation>
    <scope>NUCLEOTIDE SEQUENCE</scope>
</reference>
<name>A0A8X6IQG0_NEPPI</name>
<feature type="region of interest" description="Disordered" evidence="4">
    <location>
        <begin position="269"/>
        <end position="301"/>
    </location>
</feature>
<feature type="compositionally biased region" description="Polar residues" evidence="4">
    <location>
        <begin position="226"/>
        <end position="235"/>
    </location>
</feature>
<dbReference type="PANTHER" id="PTHR15999:SF2">
    <property type="entry name" value="ZINC FINGER CW-TYPE PWWP DOMAIN PROTEIN 1"/>
    <property type="match status" value="1"/>
</dbReference>
<gene>
    <name evidence="7" type="primary">ZCWPW1_0</name>
    <name evidence="7" type="ORF">NPIL_507351</name>
</gene>
<dbReference type="Pfam" id="PF07496">
    <property type="entry name" value="zf-CW"/>
    <property type="match status" value="1"/>
</dbReference>
<evidence type="ECO:0000256" key="3">
    <source>
        <dbReference type="ARBA" id="ARBA00022833"/>
    </source>
</evidence>
<dbReference type="Gene3D" id="3.30.40.100">
    <property type="match status" value="1"/>
</dbReference>
<dbReference type="GO" id="GO:0008270">
    <property type="term" value="F:zinc ion binding"/>
    <property type="evidence" value="ECO:0007669"/>
    <property type="project" value="UniProtKB-KW"/>
</dbReference>
<dbReference type="SMART" id="SM00293">
    <property type="entry name" value="PWWP"/>
    <property type="match status" value="1"/>
</dbReference>
<dbReference type="PROSITE" id="PS50812">
    <property type="entry name" value="PWWP"/>
    <property type="match status" value="1"/>
</dbReference>
<evidence type="ECO:0000313" key="8">
    <source>
        <dbReference type="Proteomes" id="UP000887013"/>
    </source>
</evidence>
<feature type="domain" description="CW-type" evidence="6">
    <location>
        <begin position="27"/>
        <end position="76"/>
    </location>
</feature>
<feature type="domain" description="PWWP" evidence="5">
    <location>
        <begin position="85"/>
        <end position="151"/>
    </location>
</feature>
<sequence>MDTNPDQYVERTISVQQELKEVIDQYTADHSIFVECDVCRQWRRVEGYSSGDQLPDYWECSMQENGSCDIPSKLDVNEDRMEFDPGQIVWAKLGQYPWWPGMVDFDYISKTKRFDYFKRQNGSEQFNVRFFGEKTLHQWIVKDRIRSFSTTSTKGQLSKPKRRFFNLEKAIQQAEEAKNVPIKERLKKFSFCATYKGEWSTLTIMETVSGNENVPENENNMEEISPNRTGSSTVSNGLLPNELDREDSIYKLKKLLTVPVCIEEHYLNSSEQTENHSPNEYNDESSSERTILYFSEESEPR</sequence>
<evidence type="ECO:0000259" key="6">
    <source>
        <dbReference type="PROSITE" id="PS51050"/>
    </source>
</evidence>
<keyword evidence="2" id="KW-0863">Zinc-finger</keyword>